<evidence type="ECO:0000313" key="1">
    <source>
        <dbReference type="EMBL" id="EGE08353.1"/>
    </source>
</evidence>
<protein>
    <submittedName>
        <fullName evidence="1">Uncharacterized protein</fullName>
    </submittedName>
</protein>
<dbReference type="AlphaFoldDB" id="F2Q2I5"/>
<evidence type="ECO:0000313" key="2">
    <source>
        <dbReference type="Proteomes" id="UP000009169"/>
    </source>
</evidence>
<dbReference type="EMBL" id="DS995777">
    <property type="protein sequence ID" value="EGE08353.1"/>
    <property type="molecule type" value="Genomic_DNA"/>
</dbReference>
<dbReference type="HOGENOM" id="CLU_2028360_0_0_1"/>
<sequence length="122" mass="13310">MDIQKDEGKLADVWVNDIKDRERKIANFEDAAALLCPSVELLEKLPMGLLSTIRLAEAVFIILYGVQTLAAGHPTGSSFTSTVRYIPHVEPPDTSKKGPYSHVGQMEVKSDLQIFIADAGLG</sequence>
<gene>
    <name evidence="1" type="ORF">TEQG_07328</name>
</gene>
<reference evidence="2" key="1">
    <citation type="journal article" date="2012" name="MBio">
        <title>Comparative genome analysis of Trichophyton rubrum and related dermatophytes reveals candidate genes involved in infection.</title>
        <authorList>
            <person name="Martinez D.A."/>
            <person name="Oliver B.G."/>
            <person name="Graeser Y."/>
            <person name="Goldberg J.M."/>
            <person name="Li W."/>
            <person name="Martinez-Rossi N.M."/>
            <person name="Monod M."/>
            <person name="Shelest E."/>
            <person name="Barton R.C."/>
            <person name="Birch E."/>
            <person name="Brakhage A.A."/>
            <person name="Chen Z."/>
            <person name="Gurr S.J."/>
            <person name="Heiman D."/>
            <person name="Heitman J."/>
            <person name="Kosti I."/>
            <person name="Rossi A."/>
            <person name="Saif S."/>
            <person name="Samalova M."/>
            <person name="Saunders C.W."/>
            <person name="Shea T."/>
            <person name="Summerbell R.C."/>
            <person name="Xu J."/>
            <person name="Young S."/>
            <person name="Zeng Q."/>
            <person name="Birren B.W."/>
            <person name="Cuomo C.A."/>
            <person name="White T.C."/>
        </authorList>
    </citation>
    <scope>NUCLEOTIDE SEQUENCE [LARGE SCALE GENOMIC DNA]</scope>
    <source>
        <strain evidence="2">ATCC MYA-4606 / CBS 127.97</strain>
    </source>
</reference>
<accession>F2Q2I5</accession>
<name>F2Q2I5_TRIEC</name>
<keyword evidence="2" id="KW-1185">Reference proteome</keyword>
<dbReference type="Proteomes" id="UP000009169">
    <property type="component" value="Unassembled WGS sequence"/>
</dbReference>
<proteinExistence type="predicted"/>
<organism evidence="1 2">
    <name type="scientific">Trichophyton equinum (strain ATCC MYA-4606 / CBS 127.97)</name>
    <name type="common">Horse ringworm fungus</name>
    <dbReference type="NCBI Taxonomy" id="559882"/>
    <lineage>
        <taxon>Eukaryota</taxon>
        <taxon>Fungi</taxon>
        <taxon>Dikarya</taxon>
        <taxon>Ascomycota</taxon>
        <taxon>Pezizomycotina</taxon>
        <taxon>Eurotiomycetes</taxon>
        <taxon>Eurotiomycetidae</taxon>
        <taxon>Onygenales</taxon>
        <taxon>Arthrodermataceae</taxon>
        <taxon>Trichophyton</taxon>
    </lineage>
</organism>
<dbReference type="VEuPathDB" id="FungiDB:TEQG_07328"/>